<comment type="caution">
    <text evidence="1">The sequence shown here is derived from an EMBL/GenBank/DDBJ whole genome shotgun (WGS) entry which is preliminary data.</text>
</comment>
<sequence length="66" mass="7440">SNETRCKFNENENQTSSLTIGTWGSAITFNFPSSTSITGSGNLYTFMVITRFVNNHVVQYEQTHCK</sequence>
<gene>
    <name evidence="1" type="ORF">RPERSI_LOCUS19563</name>
</gene>
<reference evidence="1" key="1">
    <citation type="submission" date="2021-06" db="EMBL/GenBank/DDBJ databases">
        <authorList>
            <person name="Kallberg Y."/>
            <person name="Tangrot J."/>
            <person name="Rosling A."/>
        </authorList>
    </citation>
    <scope>NUCLEOTIDE SEQUENCE</scope>
    <source>
        <strain evidence="1">MA461A</strain>
    </source>
</reference>
<evidence type="ECO:0000313" key="1">
    <source>
        <dbReference type="EMBL" id="CAG8793374.1"/>
    </source>
</evidence>
<name>A0ACA9RIN4_9GLOM</name>
<protein>
    <submittedName>
        <fullName evidence="1">9013_t:CDS:1</fullName>
    </submittedName>
</protein>
<evidence type="ECO:0000313" key="2">
    <source>
        <dbReference type="Proteomes" id="UP000789920"/>
    </source>
</evidence>
<organism evidence="1 2">
    <name type="scientific">Racocetra persica</name>
    <dbReference type="NCBI Taxonomy" id="160502"/>
    <lineage>
        <taxon>Eukaryota</taxon>
        <taxon>Fungi</taxon>
        <taxon>Fungi incertae sedis</taxon>
        <taxon>Mucoromycota</taxon>
        <taxon>Glomeromycotina</taxon>
        <taxon>Glomeromycetes</taxon>
        <taxon>Diversisporales</taxon>
        <taxon>Gigasporaceae</taxon>
        <taxon>Racocetra</taxon>
    </lineage>
</organism>
<accession>A0ACA9RIN4</accession>
<dbReference type="Proteomes" id="UP000789920">
    <property type="component" value="Unassembled WGS sequence"/>
</dbReference>
<dbReference type="EMBL" id="CAJVQC010053796">
    <property type="protein sequence ID" value="CAG8793374.1"/>
    <property type="molecule type" value="Genomic_DNA"/>
</dbReference>
<keyword evidence="2" id="KW-1185">Reference proteome</keyword>
<proteinExistence type="predicted"/>
<feature type="non-terminal residue" evidence="1">
    <location>
        <position position="1"/>
    </location>
</feature>